<proteinExistence type="predicted"/>
<dbReference type="SUPFAM" id="SSF52540">
    <property type="entry name" value="P-loop containing nucleoside triphosphate hydrolases"/>
    <property type="match status" value="1"/>
</dbReference>
<dbReference type="GO" id="GO:0016887">
    <property type="term" value="F:ATP hydrolysis activity"/>
    <property type="evidence" value="ECO:0007669"/>
    <property type="project" value="InterPro"/>
</dbReference>
<accession>E6PX05</accession>
<dbReference type="PANTHER" id="PTHR43581:SF4">
    <property type="entry name" value="ATP_GTP PHOSPHATASE"/>
    <property type="match status" value="1"/>
</dbReference>
<name>E6PX05_9ZZZZ</name>
<reference evidence="2" key="1">
    <citation type="submission" date="2009-10" db="EMBL/GenBank/DDBJ databases">
        <title>Diversity of trophic interactions inside an arsenic-rich microbial ecosystem.</title>
        <authorList>
            <person name="Bertin P.N."/>
            <person name="Heinrich-Salmeron A."/>
            <person name="Pelletier E."/>
            <person name="Goulhen-Chollet F."/>
            <person name="Arsene-Ploetze F."/>
            <person name="Gallien S."/>
            <person name="Calteau A."/>
            <person name="Vallenet D."/>
            <person name="Casiot C."/>
            <person name="Chane-Woon-Ming B."/>
            <person name="Giloteaux L."/>
            <person name="Barakat M."/>
            <person name="Bonnefoy V."/>
            <person name="Bruneel O."/>
            <person name="Chandler M."/>
            <person name="Cleiss J."/>
            <person name="Duran R."/>
            <person name="Elbaz-Poulichet F."/>
            <person name="Fonknechten N."/>
            <person name="Lauga B."/>
            <person name="Mornico D."/>
            <person name="Ortet P."/>
            <person name="Schaeffer C."/>
            <person name="Siguier P."/>
            <person name="Alexander Thil Smith A."/>
            <person name="Van Dorsselaer A."/>
            <person name="Weissenbach J."/>
            <person name="Medigue C."/>
            <person name="Le Paslier D."/>
        </authorList>
    </citation>
    <scope>NUCLEOTIDE SEQUENCE</scope>
</reference>
<dbReference type="AlphaFoldDB" id="E6PX05"/>
<gene>
    <name evidence="2" type="ORF">CARN3_0385</name>
</gene>
<dbReference type="CDD" id="cd00267">
    <property type="entry name" value="ABC_ATPase"/>
    <property type="match status" value="1"/>
</dbReference>
<dbReference type="InterPro" id="IPR027417">
    <property type="entry name" value="P-loop_NTPase"/>
</dbReference>
<dbReference type="GO" id="GO:0005524">
    <property type="term" value="F:ATP binding"/>
    <property type="evidence" value="ECO:0007669"/>
    <property type="project" value="InterPro"/>
</dbReference>
<dbReference type="InterPro" id="IPR051396">
    <property type="entry name" value="Bact_Antivir_Def_Nuclease"/>
</dbReference>
<evidence type="ECO:0000259" key="1">
    <source>
        <dbReference type="Pfam" id="PF13304"/>
    </source>
</evidence>
<dbReference type="Pfam" id="PF13304">
    <property type="entry name" value="AAA_21"/>
    <property type="match status" value="1"/>
</dbReference>
<feature type="domain" description="ATPase AAA-type core" evidence="1">
    <location>
        <begin position="19"/>
        <end position="92"/>
    </location>
</feature>
<dbReference type="PANTHER" id="PTHR43581">
    <property type="entry name" value="ATP/GTP PHOSPHATASE"/>
    <property type="match status" value="1"/>
</dbReference>
<organism evidence="2">
    <name type="scientific">mine drainage metagenome</name>
    <dbReference type="NCBI Taxonomy" id="410659"/>
    <lineage>
        <taxon>unclassified sequences</taxon>
        <taxon>metagenomes</taxon>
        <taxon>ecological metagenomes</taxon>
    </lineage>
</organism>
<protein>
    <recommendedName>
        <fullName evidence="1">ATPase AAA-type core domain-containing protein</fullName>
    </recommendedName>
</protein>
<dbReference type="EMBL" id="CABN01000015">
    <property type="protein sequence ID" value="CBH99464.1"/>
    <property type="molecule type" value="Genomic_DNA"/>
</dbReference>
<evidence type="ECO:0000313" key="2">
    <source>
        <dbReference type="EMBL" id="CBH99464.1"/>
    </source>
</evidence>
<dbReference type="InterPro" id="IPR003959">
    <property type="entry name" value="ATPase_AAA_core"/>
</dbReference>
<sequence length="144" mass="15919">MIRYISDSVSEGDFPYLKINGDMGRVPLASMGDGMTRLFHIGLAMANASGGILLIDEFENGLHWEAQEQLWKALFQAAGQFGVQVFATTHSTDCIRGFLAAQGEELALNENYVYRLERSGDEVYALELPACSLDAALRQQVEVR</sequence>
<comment type="caution">
    <text evidence="2">The sequence shown here is derived from an EMBL/GenBank/DDBJ whole genome shotgun (WGS) entry which is preliminary data.</text>
</comment>
<dbReference type="Gene3D" id="3.40.50.300">
    <property type="entry name" value="P-loop containing nucleotide triphosphate hydrolases"/>
    <property type="match status" value="1"/>
</dbReference>